<dbReference type="Pfam" id="PF07336">
    <property type="entry name" value="ABATE"/>
    <property type="match status" value="1"/>
</dbReference>
<feature type="region of interest" description="Disordered" evidence="1">
    <location>
        <begin position="193"/>
        <end position="275"/>
    </location>
</feature>
<dbReference type="SUPFAM" id="SSF160904">
    <property type="entry name" value="Jann2411-like"/>
    <property type="match status" value="1"/>
</dbReference>
<dbReference type="Pfam" id="PF11706">
    <property type="entry name" value="zf-CGNR"/>
    <property type="match status" value="1"/>
</dbReference>
<reference evidence="3" key="1">
    <citation type="journal article" date="2014" name="Int. J. Syst. Evol. Microbiol.">
        <title>Complete genome sequence of Corynebacterium casei LMG S-19264T (=DSM 44701T), isolated from a smear-ripened cheese.</title>
        <authorList>
            <consortium name="US DOE Joint Genome Institute (JGI-PGF)"/>
            <person name="Walter F."/>
            <person name="Albersmeier A."/>
            <person name="Kalinowski J."/>
            <person name="Ruckert C."/>
        </authorList>
    </citation>
    <scope>NUCLEOTIDE SEQUENCE</scope>
    <source>
        <strain evidence="3">CGMCC 1.15388</strain>
    </source>
</reference>
<dbReference type="Proteomes" id="UP000633136">
    <property type="component" value="Unassembled WGS sequence"/>
</dbReference>
<dbReference type="AlphaFoldDB" id="A0A917AW26"/>
<evidence type="ECO:0000259" key="2">
    <source>
        <dbReference type="Pfam" id="PF11706"/>
    </source>
</evidence>
<feature type="compositionally biased region" description="Basic residues" evidence="1">
    <location>
        <begin position="260"/>
        <end position="275"/>
    </location>
</feature>
<feature type="compositionally biased region" description="Basic and acidic residues" evidence="1">
    <location>
        <begin position="244"/>
        <end position="259"/>
    </location>
</feature>
<dbReference type="EMBL" id="BMIS01000011">
    <property type="protein sequence ID" value="GGE74741.1"/>
    <property type="molecule type" value="Genomic_DNA"/>
</dbReference>
<reference evidence="3" key="2">
    <citation type="submission" date="2020-09" db="EMBL/GenBank/DDBJ databases">
        <authorList>
            <person name="Sun Q."/>
            <person name="Zhou Y."/>
        </authorList>
    </citation>
    <scope>NUCLEOTIDE SEQUENCE</scope>
    <source>
        <strain evidence="3">CGMCC 1.15388</strain>
    </source>
</reference>
<dbReference type="InterPro" id="IPR010852">
    <property type="entry name" value="ABATE"/>
</dbReference>
<dbReference type="PANTHER" id="PTHR35525">
    <property type="entry name" value="BLL6575 PROTEIN"/>
    <property type="match status" value="1"/>
</dbReference>
<dbReference type="InterPro" id="IPR023286">
    <property type="entry name" value="ABATE_dom_sf"/>
</dbReference>
<proteinExistence type="predicted"/>
<evidence type="ECO:0000256" key="1">
    <source>
        <dbReference type="SAM" id="MobiDB-lite"/>
    </source>
</evidence>
<name>A0A917AW26_9MICC</name>
<feature type="compositionally biased region" description="Low complexity" evidence="1">
    <location>
        <begin position="203"/>
        <end position="212"/>
    </location>
</feature>
<sequence>MFDAEINRALAAAVDLLNTAEGQHSAKPSPDDLTSIEALRKFVAARDKGLGWTSSGADRDEVDRVRDLRRTVASIWTAEEGQAPTEKLNSLLEGVGTRVVPAAEGSGTESSYRAAPIPVSGRPADVMTASIAHALQFLVVQGETGRMRTCKGADCDAAIVDLTRNRSKLFCDFGNCANRAHVRAYRARQAALRQASKQGGGASTKKAATSEAAAEEKPARSKPSSAEKAAELEEPTSVSSVAAKEFRDRMRDDLMEKRDKKDKKSKKKGKKKSKK</sequence>
<evidence type="ECO:0000313" key="4">
    <source>
        <dbReference type="Proteomes" id="UP000633136"/>
    </source>
</evidence>
<gene>
    <name evidence="3" type="ORF">GCM10011401_22470</name>
</gene>
<dbReference type="RefSeq" id="WP_188685741.1">
    <property type="nucleotide sequence ID" value="NZ_BMIS01000011.1"/>
</dbReference>
<protein>
    <recommendedName>
        <fullName evidence="2">Zinc finger CGNR domain-containing protein</fullName>
    </recommendedName>
</protein>
<dbReference type="InterPro" id="IPR021005">
    <property type="entry name" value="Znf_CGNR"/>
</dbReference>
<organism evidence="3 4">
    <name type="scientific">Nesterenkonia cremea</name>
    <dbReference type="NCBI Taxonomy" id="1882340"/>
    <lineage>
        <taxon>Bacteria</taxon>
        <taxon>Bacillati</taxon>
        <taxon>Actinomycetota</taxon>
        <taxon>Actinomycetes</taxon>
        <taxon>Micrococcales</taxon>
        <taxon>Micrococcaceae</taxon>
        <taxon>Nesterenkonia</taxon>
    </lineage>
</organism>
<keyword evidence="4" id="KW-1185">Reference proteome</keyword>
<comment type="caution">
    <text evidence="3">The sequence shown here is derived from an EMBL/GenBank/DDBJ whole genome shotgun (WGS) entry which is preliminary data.</text>
</comment>
<dbReference type="PANTHER" id="PTHR35525:SF3">
    <property type="entry name" value="BLL6575 PROTEIN"/>
    <property type="match status" value="1"/>
</dbReference>
<dbReference type="Gene3D" id="1.10.3300.10">
    <property type="entry name" value="Jann2411-like domain"/>
    <property type="match status" value="1"/>
</dbReference>
<evidence type="ECO:0000313" key="3">
    <source>
        <dbReference type="EMBL" id="GGE74741.1"/>
    </source>
</evidence>
<feature type="domain" description="Zinc finger CGNR" evidence="2">
    <location>
        <begin position="146"/>
        <end position="189"/>
    </location>
</feature>
<accession>A0A917AW26</accession>